<evidence type="ECO:0000256" key="2">
    <source>
        <dbReference type="SAM" id="Phobius"/>
    </source>
</evidence>
<evidence type="ECO:0000256" key="1">
    <source>
        <dbReference type="SAM" id="MobiDB-lite"/>
    </source>
</evidence>
<proteinExistence type="predicted"/>
<evidence type="ECO:0000313" key="4">
    <source>
        <dbReference type="WBParaSite" id="maker-unitig_47933-snap-gene-0.2-mRNA-1"/>
    </source>
</evidence>
<feature type="compositionally biased region" description="Basic residues" evidence="1">
    <location>
        <begin position="7"/>
        <end position="17"/>
    </location>
</feature>
<keyword evidence="2" id="KW-0472">Membrane</keyword>
<evidence type="ECO:0000313" key="3">
    <source>
        <dbReference type="Proteomes" id="UP000095280"/>
    </source>
</evidence>
<feature type="compositionally biased region" description="Low complexity" evidence="1">
    <location>
        <begin position="108"/>
        <end position="121"/>
    </location>
</feature>
<keyword evidence="2" id="KW-0812">Transmembrane</keyword>
<sequence length="234" mass="23949">MSTLRRLLGRTSRRRRAASPNSAARSEMSAVSPPALAGSIVSSPSSTLAEAAAGGSGPSSASWMASRGRFRLTGLAGRSDGFRPLVAEPILEEESDYEAPEDSHSEPDAPSDSGPAAPSGDIGAARSRAMRPPGRQRTSVRGRLASGTTAVVSPSARSAAAGRRGDARGCRSTALANPCGGDRRLLAFGRAVDGPNSRSHNALATALGAISAASQLLMLVVLNAYLLILNYLSP</sequence>
<accession>A0A1I8FSL8</accession>
<dbReference type="WBParaSite" id="maker-unitig_47933-snap-gene-0.2-mRNA-1">
    <property type="protein sequence ID" value="maker-unitig_47933-snap-gene-0.2-mRNA-1"/>
    <property type="gene ID" value="maker-unitig_47933-snap-gene-0.2"/>
</dbReference>
<dbReference type="AlphaFoldDB" id="A0A1I8FSL8"/>
<keyword evidence="2" id="KW-1133">Transmembrane helix</keyword>
<feature type="region of interest" description="Disordered" evidence="1">
    <location>
        <begin position="94"/>
        <end position="173"/>
    </location>
</feature>
<organism evidence="3 4">
    <name type="scientific">Macrostomum lignano</name>
    <dbReference type="NCBI Taxonomy" id="282301"/>
    <lineage>
        <taxon>Eukaryota</taxon>
        <taxon>Metazoa</taxon>
        <taxon>Spiralia</taxon>
        <taxon>Lophotrochozoa</taxon>
        <taxon>Platyhelminthes</taxon>
        <taxon>Rhabditophora</taxon>
        <taxon>Macrostomorpha</taxon>
        <taxon>Macrostomida</taxon>
        <taxon>Macrostomidae</taxon>
        <taxon>Macrostomum</taxon>
    </lineage>
</organism>
<keyword evidence="3" id="KW-1185">Reference proteome</keyword>
<dbReference type="Proteomes" id="UP000095280">
    <property type="component" value="Unplaced"/>
</dbReference>
<feature type="transmembrane region" description="Helical" evidence="2">
    <location>
        <begin position="206"/>
        <end position="228"/>
    </location>
</feature>
<protein>
    <submittedName>
        <fullName evidence="4">ORF3</fullName>
    </submittedName>
</protein>
<feature type="region of interest" description="Disordered" evidence="1">
    <location>
        <begin position="1"/>
        <end position="63"/>
    </location>
</feature>
<reference evidence="4" key="1">
    <citation type="submission" date="2016-11" db="UniProtKB">
        <authorList>
            <consortium name="WormBaseParasite"/>
        </authorList>
    </citation>
    <scope>IDENTIFICATION</scope>
</reference>
<name>A0A1I8FSL8_9PLAT</name>
<feature type="compositionally biased region" description="Low complexity" evidence="1">
    <location>
        <begin position="49"/>
        <end position="63"/>
    </location>
</feature>